<dbReference type="PROSITE" id="PS00514">
    <property type="entry name" value="FIBRINOGEN_C_1"/>
    <property type="match status" value="1"/>
</dbReference>
<reference evidence="7" key="1">
    <citation type="journal article" date="2020" name="Nat. Ecol. Evol.">
        <title>Deeply conserved synteny resolves early events in vertebrate evolution.</title>
        <authorList>
            <person name="Simakov O."/>
            <person name="Marletaz F."/>
            <person name="Yue J.X."/>
            <person name="O'Connell B."/>
            <person name="Jenkins J."/>
            <person name="Brandt A."/>
            <person name="Calef R."/>
            <person name="Tung C.H."/>
            <person name="Huang T.K."/>
            <person name="Schmutz J."/>
            <person name="Satoh N."/>
            <person name="Yu J.K."/>
            <person name="Putnam N.H."/>
            <person name="Green R.E."/>
            <person name="Rokhsar D.S."/>
        </authorList>
    </citation>
    <scope>NUCLEOTIDE SEQUENCE [LARGE SCALE GENOMIC DNA]</scope>
    <source>
        <strain evidence="7">S238N-H82</strain>
    </source>
</reference>
<keyword evidence="4" id="KW-0325">Glycoprotein</keyword>
<evidence type="ECO:0000313" key="8">
    <source>
        <dbReference type="RefSeq" id="XP_035666581.1"/>
    </source>
</evidence>
<evidence type="ECO:0000256" key="3">
    <source>
        <dbReference type="ARBA" id="ARBA00023157"/>
    </source>
</evidence>
<accession>A0A9J7KM95</accession>
<dbReference type="KEGG" id="bfo:118409573"/>
<dbReference type="RefSeq" id="XP_035666581.1">
    <property type="nucleotide sequence ID" value="XM_035810688.1"/>
</dbReference>
<dbReference type="NCBIfam" id="NF040941">
    <property type="entry name" value="GGGWT_bact"/>
    <property type="match status" value="1"/>
</dbReference>
<dbReference type="SMART" id="SM00186">
    <property type="entry name" value="FBG"/>
    <property type="match status" value="1"/>
</dbReference>
<gene>
    <name evidence="8" type="primary">LOC118409573</name>
</gene>
<organism evidence="7 8">
    <name type="scientific">Branchiostoma floridae</name>
    <name type="common">Florida lancelet</name>
    <name type="synonym">Amphioxus</name>
    <dbReference type="NCBI Taxonomy" id="7739"/>
    <lineage>
        <taxon>Eukaryota</taxon>
        <taxon>Metazoa</taxon>
        <taxon>Chordata</taxon>
        <taxon>Cephalochordata</taxon>
        <taxon>Leptocardii</taxon>
        <taxon>Amphioxiformes</taxon>
        <taxon>Branchiostomatidae</taxon>
        <taxon>Branchiostoma</taxon>
    </lineage>
</organism>
<dbReference type="Gene3D" id="3.90.215.10">
    <property type="entry name" value="Gamma Fibrinogen, chain A, domain 1"/>
    <property type="match status" value="1"/>
</dbReference>
<keyword evidence="2" id="KW-0964">Secreted</keyword>
<feature type="domain" description="Fibrinogen C-terminal" evidence="6">
    <location>
        <begin position="55"/>
        <end position="281"/>
    </location>
</feature>
<evidence type="ECO:0000256" key="4">
    <source>
        <dbReference type="ARBA" id="ARBA00023180"/>
    </source>
</evidence>
<feature type="signal peptide" evidence="5">
    <location>
        <begin position="1"/>
        <end position="23"/>
    </location>
</feature>
<dbReference type="FunFam" id="3.90.215.10:FF:000001">
    <property type="entry name" value="Tenascin isoform 1"/>
    <property type="match status" value="1"/>
</dbReference>
<dbReference type="InterPro" id="IPR002181">
    <property type="entry name" value="Fibrinogen_a/b/g_C_dom"/>
</dbReference>
<protein>
    <submittedName>
        <fullName evidence="8">Fibrinogen-like protein 1 isoform X1</fullName>
    </submittedName>
</protein>
<keyword evidence="3" id="KW-1015">Disulfide bond</keyword>
<dbReference type="Pfam" id="PF00147">
    <property type="entry name" value="Fibrinogen_C"/>
    <property type="match status" value="1"/>
</dbReference>
<dbReference type="PROSITE" id="PS51406">
    <property type="entry name" value="FIBRINOGEN_C_2"/>
    <property type="match status" value="1"/>
</dbReference>
<keyword evidence="5" id="KW-0732">Signal</keyword>
<keyword evidence="7" id="KW-1185">Reference proteome</keyword>
<dbReference type="Proteomes" id="UP000001554">
    <property type="component" value="Chromosome 2"/>
</dbReference>
<dbReference type="InterPro" id="IPR037579">
    <property type="entry name" value="FIB_ANG-like"/>
</dbReference>
<reference evidence="8" key="2">
    <citation type="submission" date="2025-08" db="UniProtKB">
        <authorList>
            <consortium name="RefSeq"/>
        </authorList>
    </citation>
    <scope>IDENTIFICATION</scope>
    <source>
        <strain evidence="8">S238N-H82</strain>
        <tissue evidence="8">Testes</tissue>
    </source>
</reference>
<dbReference type="AlphaFoldDB" id="A0A9J7KM95"/>
<evidence type="ECO:0000256" key="1">
    <source>
        <dbReference type="ARBA" id="ARBA00004613"/>
    </source>
</evidence>
<evidence type="ECO:0000259" key="6">
    <source>
        <dbReference type="PROSITE" id="PS51406"/>
    </source>
</evidence>
<comment type="subcellular location">
    <subcellularLocation>
        <location evidence="1">Secreted</location>
    </subcellularLocation>
</comment>
<dbReference type="GeneID" id="118409573"/>
<dbReference type="PANTHER" id="PTHR47221:SF5">
    <property type="entry name" value="FIBRINOGEN C-TERMINAL DOMAIN-CONTAINING PROTEIN"/>
    <property type="match status" value="1"/>
</dbReference>
<name>A0A9J7KM95_BRAFL</name>
<evidence type="ECO:0000313" key="7">
    <source>
        <dbReference type="Proteomes" id="UP000001554"/>
    </source>
</evidence>
<feature type="chain" id="PRO_5039890010" evidence="5">
    <location>
        <begin position="24"/>
        <end position="286"/>
    </location>
</feature>
<dbReference type="PANTHER" id="PTHR47221">
    <property type="entry name" value="FIBRINOGEN ALPHA CHAIN"/>
    <property type="match status" value="1"/>
</dbReference>
<dbReference type="OMA" id="WKNARIS"/>
<dbReference type="CDD" id="cd00087">
    <property type="entry name" value="FReD"/>
    <property type="match status" value="1"/>
</dbReference>
<sequence>MASFQTLLFSLMTVVLLVGGGWGDVTFSAEISQQDAQEDRLNHHVDVKAQRNDPLPGTPTFEDCAALYPHLSAISTTQNGVFYIKPQSVPDQFEVYCDVTTDGGGWTAIQRRFDGRVNFNRNWADYKNGFGRVTGEHWLGLDKIHALTTQGSYELYVEVGDWEGNFAYAIYDTFSIGDEGTEYRLDIGGYSGDAGDSMSDSDGRRFSARDVDNDAMLATDCAQRNSAGWWYYRCADSTLNGPYYQLDDYNGQDTGRGVFWQHWKGYWYSLKTTKMMVRPRNFKRNL</sequence>
<dbReference type="SUPFAM" id="SSF56496">
    <property type="entry name" value="Fibrinogen C-terminal domain-like"/>
    <property type="match status" value="1"/>
</dbReference>
<dbReference type="GO" id="GO:0005615">
    <property type="term" value="C:extracellular space"/>
    <property type="evidence" value="ECO:0000318"/>
    <property type="project" value="GO_Central"/>
</dbReference>
<dbReference type="InterPro" id="IPR036056">
    <property type="entry name" value="Fibrinogen-like_C"/>
</dbReference>
<proteinExistence type="predicted"/>
<dbReference type="OrthoDB" id="7972392at2759"/>
<dbReference type="InterPro" id="IPR020837">
    <property type="entry name" value="Fibrinogen_CS"/>
</dbReference>
<evidence type="ECO:0000256" key="5">
    <source>
        <dbReference type="SAM" id="SignalP"/>
    </source>
</evidence>
<dbReference type="InterPro" id="IPR014716">
    <property type="entry name" value="Fibrinogen_a/b/g_C_1"/>
</dbReference>
<evidence type="ECO:0000256" key="2">
    <source>
        <dbReference type="ARBA" id="ARBA00022525"/>
    </source>
</evidence>